<proteinExistence type="predicted"/>
<dbReference type="InterPro" id="IPR037185">
    <property type="entry name" value="EmrE-like"/>
</dbReference>
<feature type="transmembrane region" description="Helical" evidence="1">
    <location>
        <begin position="97"/>
        <end position="117"/>
    </location>
</feature>
<dbReference type="PANTHER" id="PTHR34821">
    <property type="entry name" value="INNER MEMBRANE PROTEIN YDCZ"/>
    <property type="match status" value="1"/>
</dbReference>
<dbReference type="InterPro" id="IPR006750">
    <property type="entry name" value="YdcZ"/>
</dbReference>
<dbReference type="SUPFAM" id="SSF103481">
    <property type="entry name" value="Multidrug resistance efflux transporter EmrE"/>
    <property type="match status" value="1"/>
</dbReference>
<feature type="transmembrane region" description="Helical" evidence="1">
    <location>
        <begin position="228"/>
        <end position="247"/>
    </location>
</feature>
<keyword evidence="1" id="KW-1133">Transmembrane helix</keyword>
<feature type="transmembrane region" description="Helical" evidence="1">
    <location>
        <begin position="191"/>
        <end position="212"/>
    </location>
</feature>
<dbReference type="PANTHER" id="PTHR34821:SF2">
    <property type="entry name" value="INNER MEMBRANE PROTEIN YDCZ"/>
    <property type="match status" value="1"/>
</dbReference>
<organism evidence="2 3">
    <name type="scientific">Corynebacterium accolens</name>
    <dbReference type="NCBI Taxonomy" id="38284"/>
    <lineage>
        <taxon>Bacteria</taxon>
        <taxon>Bacillati</taxon>
        <taxon>Actinomycetota</taxon>
        <taxon>Actinomycetes</taxon>
        <taxon>Mycobacteriales</taxon>
        <taxon>Corynebacteriaceae</taxon>
        <taxon>Corynebacterium</taxon>
    </lineage>
</organism>
<evidence type="ECO:0000313" key="2">
    <source>
        <dbReference type="EMBL" id="MDK4247012.1"/>
    </source>
</evidence>
<feature type="transmembrane region" description="Helical" evidence="1">
    <location>
        <begin position="68"/>
        <end position="91"/>
    </location>
</feature>
<comment type="caution">
    <text evidence="2">The sequence shown here is derived from an EMBL/GenBank/DDBJ whole genome shotgun (WGS) entry which is preliminary data.</text>
</comment>
<protein>
    <submittedName>
        <fullName evidence="2">DMT family transporter</fullName>
    </submittedName>
</protein>
<dbReference type="EMBL" id="JASNUO010000003">
    <property type="protein sequence ID" value="MDK4247012.1"/>
    <property type="molecule type" value="Genomic_DNA"/>
</dbReference>
<feature type="transmembrane region" description="Helical" evidence="1">
    <location>
        <begin position="129"/>
        <end position="148"/>
    </location>
</feature>
<reference evidence="2 3" key="1">
    <citation type="submission" date="2023-05" db="EMBL/GenBank/DDBJ databases">
        <title>Metabolic capabilities are highly conserved among human nasal-associated Corynebacterium species in pangenomic analyses.</title>
        <authorList>
            <person name="Tran T.H."/>
            <person name="Roberts A.Q."/>
            <person name="Escapa I.F."/>
            <person name="Gao W."/>
            <person name="Conlan S."/>
            <person name="Kong H."/>
            <person name="Segre J.A."/>
            <person name="Kelly M.S."/>
            <person name="Lemon K.P."/>
        </authorList>
    </citation>
    <scope>NUCLEOTIDE SEQUENCE [LARGE SCALE GENOMIC DNA]</scope>
    <source>
        <strain evidence="2 3">KPL3802</strain>
    </source>
</reference>
<dbReference type="Proteomes" id="UP001239414">
    <property type="component" value="Unassembled WGS sequence"/>
</dbReference>
<dbReference type="Pfam" id="PF04657">
    <property type="entry name" value="DMT_YdcZ"/>
    <property type="match status" value="2"/>
</dbReference>
<keyword evidence="1" id="KW-0812">Transmembrane</keyword>
<name>A0ABT7FNJ4_9CORY</name>
<evidence type="ECO:0000256" key="1">
    <source>
        <dbReference type="SAM" id="Phobius"/>
    </source>
</evidence>
<keyword evidence="1" id="KW-0472">Membrane</keyword>
<feature type="transmembrane region" description="Helical" evidence="1">
    <location>
        <begin position="36"/>
        <end position="56"/>
    </location>
</feature>
<keyword evidence="3" id="KW-1185">Reference proteome</keyword>
<gene>
    <name evidence="2" type="ORF">QPX34_03105</name>
</gene>
<evidence type="ECO:0000313" key="3">
    <source>
        <dbReference type="Proteomes" id="UP001239414"/>
    </source>
</evidence>
<feature type="transmembrane region" description="Helical" evidence="1">
    <location>
        <begin position="283"/>
        <end position="299"/>
    </location>
</feature>
<sequence length="300" mass="31127">MLWILLGILAGLVLPIQTLVNTRLRASTGTPFSSSMISFAVGTVTLLIVATAVTGGNYGIARAFDEPLWIWFGGLLGVVALTGNILLFPHLGAVQTVVLPIAGQVIMGLIVDHFGLFESPQSSLTAVRAIGAIIVPIGVIAVVATPSAATSSEDSATALWLWRLAGFIFGCFTASQSAINGHLGQVTGSPVSAALVSFAVGVTALVIVNIVLRWRPRIERPEGKPNPWWMWVGGVLGALFIFGNAALVPQIGTGLTVVAGLLGSMLGSLIIDRVSGAPIKSRQVLGIALLLTGVVLIRLV</sequence>
<dbReference type="RefSeq" id="WP_284610162.1">
    <property type="nucleotide sequence ID" value="NZ_JASNUO010000003.1"/>
</dbReference>
<accession>A0ABT7FNJ4</accession>
<feature type="transmembrane region" description="Helical" evidence="1">
    <location>
        <begin position="254"/>
        <end position="271"/>
    </location>
</feature>
<feature type="transmembrane region" description="Helical" evidence="1">
    <location>
        <begin position="160"/>
        <end position="179"/>
    </location>
</feature>